<organism evidence="2 3">
    <name type="scientific">Brenthis ino</name>
    <name type="common">lesser marbled fritillary</name>
    <dbReference type="NCBI Taxonomy" id="405034"/>
    <lineage>
        <taxon>Eukaryota</taxon>
        <taxon>Metazoa</taxon>
        <taxon>Ecdysozoa</taxon>
        <taxon>Arthropoda</taxon>
        <taxon>Hexapoda</taxon>
        <taxon>Insecta</taxon>
        <taxon>Pterygota</taxon>
        <taxon>Neoptera</taxon>
        <taxon>Endopterygota</taxon>
        <taxon>Lepidoptera</taxon>
        <taxon>Glossata</taxon>
        <taxon>Ditrysia</taxon>
        <taxon>Papilionoidea</taxon>
        <taxon>Nymphalidae</taxon>
        <taxon>Heliconiinae</taxon>
        <taxon>Argynnini</taxon>
        <taxon>Brenthis</taxon>
    </lineage>
</organism>
<evidence type="ECO:0000313" key="3">
    <source>
        <dbReference type="Proteomes" id="UP000838878"/>
    </source>
</evidence>
<dbReference type="AlphaFoldDB" id="A0A8J9YJX1"/>
<feature type="region of interest" description="Disordered" evidence="1">
    <location>
        <begin position="1"/>
        <end position="59"/>
    </location>
</feature>
<dbReference type="OrthoDB" id="118105at2759"/>
<proteinExistence type="predicted"/>
<sequence length="131" mass="14827">MSSKRKQLALSHRRDLFDSENDTDESYHDPFSDVDGECGSDKNYEPDNAEGGESSESDYEIFTENRHRRMALIRVSESPSQLNDSSLNDDSPGSEEEIGEKSCDDQSVIEQSEEEDIMGTPKTLRTFPCHK</sequence>
<accession>A0A8J9YJX1</accession>
<feature type="non-terminal residue" evidence="2">
    <location>
        <position position="131"/>
    </location>
</feature>
<keyword evidence="3" id="KW-1185">Reference proteome</keyword>
<name>A0A8J9YJX1_9NEOP</name>
<reference evidence="2" key="1">
    <citation type="submission" date="2021-12" db="EMBL/GenBank/DDBJ databases">
        <authorList>
            <person name="Martin H S."/>
        </authorList>
    </citation>
    <scope>NUCLEOTIDE SEQUENCE</scope>
</reference>
<dbReference type="EMBL" id="OV170227">
    <property type="protein sequence ID" value="CAH0728506.1"/>
    <property type="molecule type" value="Genomic_DNA"/>
</dbReference>
<feature type="compositionally biased region" description="Acidic residues" evidence="1">
    <location>
        <begin position="47"/>
        <end position="59"/>
    </location>
</feature>
<feature type="compositionally biased region" description="Low complexity" evidence="1">
    <location>
        <begin position="78"/>
        <end position="91"/>
    </location>
</feature>
<evidence type="ECO:0000313" key="2">
    <source>
        <dbReference type="EMBL" id="CAH0728506.1"/>
    </source>
</evidence>
<gene>
    <name evidence="2" type="ORF">BINO364_LOCUS13714</name>
</gene>
<evidence type="ECO:0000256" key="1">
    <source>
        <dbReference type="SAM" id="MobiDB-lite"/>
    </source>
</evidence>
<protein>
    <submittedName>
        <fullName evidence="2">Uncharacterized protein</fullName>
    </submittedName>
</protein>
<feature type="region of interest" description="Disordered" evidence="1">
    <location>
        <begin position="74"/>
        <end position="131"/>
    </location>
</feature>
<dbReference type="Proteomes" id="UP000838878">
    <property type="component" value="Chromosome 7"/>
</dbReference>